<feature type="chain" id="PRO_5046288464" description="DUF3551 domain-containing protein" evidence="2">
    <location>
        <begin position="30"/>
        <end position="120"/>
    </location>
</feature>
<gene>
    <name evidence="3" type="ORF">CWS31_012540</name>
</gene>
<accession>A0ABY3MV71</accession>
<dbReference type="EMBL" id="PJAI02000014">
    <property type="protein sequence ID" value="TYK65113.1"/>
    <property type="molecule type" value="Genomic_DNA"/>
</dbReference>
<proteinExistence type="predicted"/>
<dbReference type="RefSeq" id="WP_101343552.1">
    <property type="nucleotide sequence ID" value="NZ_PJAI02000014.1"/>
</dbReference>
<evidence type="ECO:0000256" key="2">
    <source>
        <dbReference type="SAM" id="SignalP"/>
    </source>
</evidence>
<feature type="region of interest" description="Disordered" evidence="1">
    <location>
        <begin position="94"/>
        <end position="120"/>
    </location>
</feature>
<comment type="caution">
    <text evidence="3">The sequence shown here is derived from an EMBL/GenBank/DDBJ whole genome shotgun (WGS) entry which is preliminary data.</text>
</comment>
<name>A0ABY3MV71_9GAMM</name>
<sequence length="120" mass="12954">MIIYKKIVIHKQLAVISLFLLSSLFTVSAHDSHTHSAPWQACETKAKAEQCSYTNGAGDLFKGSCQLFSESLMCVRNEPIIYAKTEAVVTTKSGSSAIISSPSNDSKTSTHVKNSVSKGE</sequence>
<evidence type="ECO:0008006" key="5">
    <source>
        <dbReference type="Google" id="ProtNLM"/>
    </source>
</evidence>
<organism evidence="3 4">
    <name type="scientific">Colwellia echini</name>
    <dbReference type="NCBI Taxonomy" id="1982103"/>
    <lineage>
        <taxon>Bacteria</taxon>
        <taxon>Pseudomonadati</taxon>
        <taxon>Pseudomonadota</taxon>
        <taxon>Gammaproteobacteria</taxon>
        <taxon>Alteromonadales</taxon>
        <taxon>Colwelliaceae</taxon>
        <taxon>Colwellia</taxon>
    </lineage>
</organism>
<keyword evidence="4" id="KW-1185">Reference proteome</keyword>
<reference evidence="3 4" key="1">
    <citation type="submission" date="2019-08" db="EMBL/GenBank/DDBJ databases">
        <title>Microbe sample from Colwellia echini.</title>
        <authorList>
            <person name="Christiansen L."/>
            <person name="Pathiraja D."/>
            <person name="Schultz-Johansen M."/>
            <person name="Choi I.-G."/>
            <person name="Stougaard P."/>
        </authorList>
    </citation>
    <scope>NUCLEOTIDE SEQUENCE [LARGE SCALE GENOMIC DNA]</scope>
    <source>
        <strain evidence="3 4">A3</strain>
    </source>
</reference>
<feature type="compositionally biased region" description="Low complexity" evidence="1">
    <location>
        <begin position="94"/>
        <end position="106"/>
    </location>
</feature>
<protein>
    <recommendedName>
        <fullName evidence="5">DUF3551 domain-containing protein</fullName>
    </recommendedName>
</protein>
<evidence type="ECO:0000313" key="3">
    <source>
        <dbReference type="EMBL" id="TYK65113.1"/>
    </source>
</evidence>
<evidence type="ECO:0000313" key="4">
    <source>
        <dbReference type="Proteomes" id="UP000815846"/>
    </source>
</evidence>
<feature type="signal peptide" evidence="2">
    <location>
        <begin position="1"/>
        <end position="29"/>
    </location>
</feature>
<feature type="compositionally biased region" description="Polar residues" evidence="1">
    <location>
        <begin position="107"/>
        <end position="120"/>
    </location>
</feature>
<evidence type="ECO:0000256" key="1">
    <source>
        <dbReference type="SAM" id="MobiDB-lite"/>
    </source>
</evidence>
<dbReference type="Proteomes" id="UP000815846">
    <property type="component" value="Unassembled WGS sequence"/>
</dbReference>
<keyword evidence="2" id="KW-0732">Signal</keyword>